<name>A0ABV9DY53_9ACTN</name>
<gene>
    <name evidence="1" type="ORF">ACFO4E_16030</name>
</gene>
<dbReference type="RefSeq" id="WP_378575564.1">
    <property type="nucleotide sequence ID" value="NZ_JBHSFQ010000015.1"/>
</dbReference>
<accession>A0ABV9DY53</accession>
<evidence type="ECO:0000313" key="1">
    <source>
        <dbReference type="EMBL" id="MFC4563373.1"/>
    </source>
</evidence>
<dbReference type="InterPro" id="IPR011990">
    <property type="entry name" value="TPR-like_helical_dom_sf"/>
</dbReference>
<keyword evidence="2" id="KW-1185">Reference proteome</keyword>
<sequence length="397" mass="41399">MTATSGTSTFDAAGDESAFADLCDQARDLAEAGHSKRAARVYEQVLDGGSRQYRALAALGLAVVRHDLGEIRASRAAAQTAIDTGHAEFAPRAAYHLALSYEGEGLLDEAASAWGRVLGSGNERYAPAAEYGLARIAESRGDTAAADTHWENALAGDDPGTVPEAARDFAERLLARGRAEDAARVVERGLAVGEHPGLRLLLGAVHVERAIEAFAAVAEGPAAGAGAPGPPADPATAATAVELLARLLAVRGDADAAERVWEQGLLHSGEAVAEEVRGRLRRGFLAPGSEDGDTEAAGAGEAAWWDPFVEAAVAQDSAPMLTGELFLALNRMYSGLAVALAGNESHAAALRRTVEEAVRTPSDYVWGRSLHDDFRERLRLAAGSDADILPADWPDAG</sequence>
<organism evidence="1 2">
    <name type="scientific">Nocardiopsis mangrovi</name>
    <dbReference type="NCBI Taxonomy" id="1179818"/>
    <lineage>
        <taxon>Bacteria</taxon>
        <taxon>Bacillati</taxon>
        <taxon>Actinomycetota</taxon>
        <taxon>Actinomycetes</taxon>
        <taxon>Streptosporangiales</taxon>
        <taxon>Nocardiopsidaceae</taxon>
        <taxon>Nocardiopsis</taxon>
    </lineage>
</organism>
<dbReference type="Gene3D" id="1.25.40.10">
    <property type="entry name" value="Tetratricopeptide repeat domain"/>
    <property type="match status" value="2"/>
</dbReference>
<dbReference type="Proteomes" id="UP001595923">
    <property type="component" value="Unassembled WGS sequence"/>
</dbReference>
<protein>
    <submittedName>
        <fullName evidence="1">Tetratricopeptide repeat protein</fullName>
    </submittedName>
</protein>
<reference evidence="2" key="1">
    <citation type="journal article" date="2019" name="Int. J. Syst. Evol. Microbiol.">
        <title>The Global Catalogue of Microorganisms (GCM) 10K type strain sequencing project: providing services to taxonomists for standard genome sequencing and annotation.</title>
        <authorList>
            <consortium name="The Broad Institute Genomics Platform"/>
            <consortium name="The Broad Institute Genome Sequencing Center for Infectious Disease"/>
            <person name="Wu L."/>
            <person name="Ma J."/>
        </authorList>
    </citation>
    <scope>NUCLEOTIDE SEQUENCE [LARGE SCALE GENOMIC DNA]</scope>
    <source>
        <strain evidence="2">XZYJ18</strain>
    </source>
</reference>
<dbReference type="EMBL" id="JBHSFQ010000015">
    <property type="protein sequence ID" value="MFC4563373.1"/>
    <property type="molecule type" value="Genomic_DNA"/>
</dbReference>
<comment type="caution">
    <text evidence="1">The sequence shown here is derived from an EMBL/GenBank/DDBJ whole genome shotgun (WGS) entry which is preliminary data.</text>
</comment>
<dbReference type="SUPFAM" id="SSF48452">
    <property type="entry name" value="TPR-like"/>
    <property type="match status" value="1"/>
</dbReference>
<evidence type="ECO:0000313" key="2">
    <source>
        <dbReference type="Proteomes" id="UP001595923"/>
    </source>
</evidence>
<proteinExistence type="predicted"/>